<dbReference type="InterPro" id="IPR001451">
    <property type="entry name" value="Hexapep"/>
</dbReference>
<proteinExistence type="predicted"/>
<dbReference type="InterPro" id="IPR011004">
    <property type="entry name" value="Trimer_LpxA-like_sf"/>
</dbReference>
<dbReference type="PANTHER" id="PTHR13061">
    <property type="entry name" value="DYNACTIN SUBUNIT P25"/>
    <property type="match status" value="1"/>
</dbReference>
<protein>
    <submittedName>
        <fullName evidence="1">Gamma carbonic anhydrase family protein</fullName>
    </submittedName>
</protein>
<dbReference type="EMBL" id="CP026113">
    <property type="protein sequence ID" value="AUT66146.1"/>
    <property type="molecule type" value="Genomic_DNA"/>
</dbReference>
<dbReference type="InterPro" id="IPR050484">
    <property type="entry name" value="Transf_Hexapept/Carb_Anhydrase"/>
</dbReference>
<dbReference type="InterPro" id="IPR047324">
    <property type="entry name" value="LbH_gamma_CA-like"/>
</dbReference>
<accession>A0A2I8F2P5</accession>
<organism evidence="1 2">
    <name type="scientific">Paraburkholderia terrae</name>
    <dbReference type="NCBI Taxonomy" id="311230"/>
    <lineage>
        <taxon>Bacteria</taxon>
        <taxon>Pseudomonadati</taxon>
        <taxon>Pseudomonadota</taxon>
        <taxon>Betaproteobacteria</taxon>
        <taxon>Burkholderiales</taxon>
        <taxon>Burkholderiaceae</taxon>
        <taxon>Paraburkholderia</taxon>
    </lineage>
</organism>
<dbReference type="CDD" id="cd04645">
    <property type="entry name" value="LbH_gamma_CA_like"/>
    <property type="match status" value="1"/>
</dbReference>
<gene>
    <name evidence="1" type="ORF">C2L65_36375</name>
</gene>
<dbReference type="Gene3D" id="2.160.10.10">
    <property type="entry name" value="Hexapeptide repeat proteins"/>
    <property type="match status" value="1"/>
</dbReference>
<dbReference type="RefSeq" id="WP_081920763.1">
    <property type="nucleotide sequence ID" value="NZ_CP026113.1"/>
</dbReference>
<sequence>MPVYEFHGRRPEVSPSAYIFENAVIIGNVTLGDDVSIWSGVTIRGDNDTIVIERGSNVQEGSVLHVDPENPLHIGPDVTVGHQAMLHGCTIGEGSLIGIGAVVLNKAKVGRNCLIGAGAIIPEGREIPDGSLVIGVGKILRELSAEEIVGIQAGTASYIEKGRLYRTHLRRIA</sequence>
<name>A0A2I8F2P5_9BURK</name>
<dbReference type="KEGG" id="pter:C2L65_36375"/>
<dbReference type="Pfam" id="PF00132">
    <property type="entry name" value="Hexapep"/>
    <property type="match status" value="2"/>
</dbReference>
<dbReference type="OrthoDB" id="9803036at2"/>
<dbReference type="AlphaFoldDB" id="A0A2I8F2P5"/>
<dbReference type="PANTHER" id="PTHR13061:SF50">
    <property type="entry name" value="GAMMA CARBONIC ANHYDRASE 1, MITOCHONDRIAL"/>
    <property type="match status" value="1"/>
</dbReference>
<evidence type="ECO:0000313" key="1">
    <source>
        <dbReference type="EMBL" id="AUT66146.1"/>
    </source>
</evidence>
<dbReference type="SUPFAM" id="SSF51161">
    <property type="entry name" value="Trimeric LpxA-like enzymes"/>
    <property type="match status" value="1"/>
</dbReference>
<evidence type="ECO:0000313" key="2">
    <source>
        <dbReference type="Proteomes" id="UP000243502"/>
    </source>
</evidence>
<reference evidence="1 2" key="1">
    <citation type="submission" date="2018-01" db="EMBL/GenBank/DDBJ databases">
        <title>Species boundaries and ecological features among Paraburkholderia terrae DSMZ17804T, P. hospita DSMZ17164T and P. caribensis DSMZ13236T.</title>
        <authorList>
            <person name="Pratama A.A."/>
        </authorList>
    </citation>
    <scope>NUCLEOTIDE SEQUENCE [LARGE SCALE GENOMIC DNA]</scope>
    <source>
        <strain evidence="1 2">DSM 17804</strain>
    </source>
</reference>
<dbReference type="Proteomes" id="UP000243502">
    <property type="component" value="Chromosome 3"/>
</dbReference>